<accession>A0AAV7T3N3</accession>
<reference evidence="2" key="1">
    <citation type="journal article" date="2022" name="bioRxiv">
        <title>Sequencing and chromosome-scale assembly of the giantPleurodeles waltlgenome.</title>
        <authorList>
            <person name="Brown T."/>
            <person name="Elewa A."/>
            <person name="Iarovenko S."/>
            <person name="Subramanian E."/>
            <person name="Araus A.J."/>
            <person name="Petzold A."/>
            <person name="Susuki M."/>
            <person name="Suzuki K.-i.T."/>
            <person name="Hayashi T."/>
            <person name="Toyoda A."/>
            <person name="Oliveira C."/>
            <person name="Osipova E."/>
            <person name="Leigh N.D."/>
            <person name="Simon A."/>
            <person name="Yun M.H."/>
        </authorList>
    </citation>
    <scope>NUCLEOTIDE SEQUENCE</scope>
    <source>
        <strain evidence="2">20211129_DDA</strain>
        <tissue evidence="2">Liver</tissue>
    </source>
</reference>
<dbReference type="EMBL" id="JANPWB010000007">
    <property type="protein sequence ID" value="KAJ1171078.1"/>
    <property type="molecule type" value="Genomic_DNA"/>
</dbReference>
<feature type="compositionally biased region" description="Basic and acidic residues" evidence="1">
    <location>
        <begin position="129"/>
        <end position="140"/>
    </location>
</feature>
<name>A0AAV7T3N3_PLEWA</name>
<feature type="compositionally biased region" description="Basic residues" evidence="1">
    <location>
        <begin position="70"/>
        <end position="93"/>
    </location>
</feature>
<protein>
    <submittedName>
        <fullName evidence="2">Uncharacterized protein</fullName>
    </submittedName>
</protein>
<evidence type="ECO:0000256" key="1">
    <source>
        <dbReference type="SAM" id="MobiDB-lite"/>
    </source>
</evidence>
<comment type="caution">
    <text evidence="2">The sequence shown here is derived from an EMBL/GenBank/DDBJ whole genome shotgun (WGS) entry which is preliminary data.</text>
</comment>
<sequence length="166" mass="18052">MLNNRRPSALQIPSAQCGELTQVPRYSWEGTDSTNCLSLLKPGYNQENKCPGLPPSRQTNDVTVFAATRSLRRHGSRASPKHRTGAPVSKRRLPNQMYNDAGESSPPPKSLLTVRPPGAGGSKVQKPASENHRSSPEHRPGRFAHVQNRAKLGVSRPSDGSSRAAR</sequence>
<dbReference type="AlphaFoldDB" id="A0AAV7T3N3"/>
<keyword evidence="3" id="KW-1185">Reference proteome</keyword>
<proteinExistence type="predicted"/>
<feature type="region of interest" description="Disordered" evidence="1">
    <location>
        <begin position="68"/>
        <end position="166"/>
    </location>
</feature>
<evidence type="ECO:0000313" key="2">
    <source>
        <dbReference type="EMBL" id="KAJ1171078.1"/>
    </source>
</evidence>
<evidence type="ECO:0000313" key="3">
    <source>
        <dbReference type="Proteomes" id="UP001066276"/>
    </source>
</evidence>
<organism evidence="2 3">
    <name type="scientific">Pleurodeles waltl</name>
    <name type="common">Iberian ribbed newt</name>
    <dbReference type="NCBI Taxonomy" id="8319"/>
    <lineage>
        <taxon>Eukaryota</taxon>
        <taxon>Metazoa</taxon>
        <taxon>Chordata</taxon>
        <taxon>Craniata</taxon>
        <taxon>Vertebrata</taxon>
        <taxon>Euteleostomi</taxon>
        <taxon>Amphibia</taxon>
        <taxon>Batrachia</taxon>
        <taxon>Caudata</taxon>
        <taxon>Salamandroidea</taxon>
        <taxon>Salamandridae</taxon>
        <taxon>Pleurodelinae</taxon>
        <taxon>Pleurodeles</taxon>
    </lineage>
</organism>
<dbReference type="Proteomes" id="UP001066276">
    <property type="component" value="Chromosome 4_1"/>
</dbReference>
<gene>
    <name evidence="2" type="ORF">NDU88_002949</name>
</gene>